<keyword evidence="3" id="KW-0804">Transcription</keyword>
<dbReference type="AlphaFoldDB" id="A0A0U1LKU6"/>
<dbReference type="CDD" id="cd12148">
    <property type="entry name" value="fungal_TF_MHR"/>
    <property type="match status" value="1"/>
</dbReference>
<gene>
    <name evidence="5" type="ORF">PISL3812_00076</name>
</gene>
<reference evidence="5 6" key="1">
    <citation type="submission" date="2015-04" db="EMBL/GenBank/DDBJ databases">
        <authorList>
            <person name="Syromyatnikov M.Y."/>
            <person name="Popov V.N."/>
        </authorList>
    </citation>
    <scope>NUCLEOTIDE SEQUENCE [LARGE SCALE GENOMIC DNA]</scope>
    <source>
        <strain evidence="5">WF-38-12</strain>
    </source>
</reference>
<dbReference type="STRING" id="28573.A0A0U1LKU6"/>
<sequence length="206" mass="23956">MPSRIPPFDAEMRRRLWWQIILLDSRAAQLSGLSVDFQTRTYFDSQLPLNVNDSDLYPEMSVLPPDVEPHSTEMIFCLAIYEGVRFINSQALAECTDEKLIDEFILFLRSKFLRFCDNAIPVKLLTHRVIKSVIAQTSIRGLQARKRNNGVDSTHHDRETLLGWNIDVIESVNSIYSTKCLQPYLWFLHGTFPFEPFVHVLLELQR</sequence>
<evidence type="ECO:0000313" key="6">
    <source>
        <dbReference type="Proteomes" id="UP000054383"/>
    </source>
</evidence>
<keyword evidence="6" id="KW-1185">Reference proteome</keyword>
<name>A0A0U1LKU6_TALIS</name>
<dbReference type="InterPro" id="IPR050613">
    <property type="entry name" value="Sec_Metabolite_Reg"/>
</dbReference>
<dbReference type="PANTHER" id="PTHR31001:SF85">
    <property type="entry name" value="ZN(II)2CYS6 TRANSCRIPTION FACTOR (EUROFUNG)"/>
    <property type="match status" value="1"/>
</dbReference>
<accession>A0A0U1LKU6</accession>
<evidence type="ECO:0000256" key="1">
    <source>
        <dbReference type="ARBA" id="ARBA00004123"/>
    </source>
</evidence>
<keyword evidence="2" id="KW-0805">Transcription regulation</keyword>
<dbReference type="Proteomes" id="UP000054383">
    <property type="component" value="Unassembled WGS sequence"/>
</dbReference>
<protein>
    <recommendedName>
        <fullName evidence="7">Transcription factor domain-containing protein</fullName>
    </recommendedName>
</protein>
<evidence type="ECO:0000313" key="5">
    <source>
        <dbReference type="EMBL" id="CRG82731.1"/>
    </source>
</evidence>
<comment type="subcellular location">
    <subcellularLocation>
        <location evidence="1">Nucleus</location>
    </subcellularLocation>
</comment>
<keyword evidence="4" id="KW-0539">Nucleus</keyword>
<dbReference type="OrthoDB" id="4523251at2759"/>
<evidence type="ECO:0000256" key="4">
    <source>
        <dbReference type="ARBA" id="ARBA00023242"/>
    </source>
</evidence>
<evidence type="ECO:0008006" key="7">
    <source>
        <dbReference type="Google" id="ProtNLM"/>
    </source>
</evidence>
<dbReference type="GO" id="GO:0005634">
    <property type="term" value="C:nucleus"/>
    <property type="evidence" value="ECO:0007669"/>
    <property type="project" value="UniProtKB-SubCell"/>
</dbReference>
<dbReference type="PANTHER" id="PTHR31001">
    <property type="entry name" value="UNCHARACTERIZED TRANSCRIPTIONAL REGULATORY PROTEIN"/>
    <property type="match status" value="1"/>
</dbReference>
<dbReference type="EMBL" id="CVMT01000001">
    <property type="protein sequence ID" value="CRG82731.1"/>
    <property type="molecule type" value="Genomic_DNA"/>
</dbReference>
<proteinExistence type="predicted"/>
<evidence type="ECO:0000256" key="3">
    <source>
        <dbReference type="ARBA" id="ARBA00023163"/>
    </source>
</evidence>
<evidence type="ECO:0000256" key="2">
    <source>
        <dbReference type="ARBA" id="ARBA00023015"/>
    </source>
</evidence>
<organism evidence="5 6">
    <name type="scientific">Talaromyces islandicus</name>
    <name type="common">Penicillium islandicum</name>
    <dbReference type="NCBI Taxonomy" id="28573"/>
    <lineage>
        <taxon>Eukaryota</taxon>
        <taxon>Fungi</taxon>
        <taxon>Dikarya</taxon>
        <taxon>Ascomycota</taxon>
        <taxon>Pezizomycotina</taxon>
        <taxon>Eurotiomycetes</taxon>
        <taxon>Eurotiomycetidae</taxon>
        <taxon>Eurotiales</taxon>
        <taxon>Trichocomaceae</taxon>
        <taxon>Talaromyces</taxon>
        <taxon>Talaromyces sect. Islandici</taxon>
    </lineage>
</organism>